<sequence>MKLFFTLICCFPLALIAQAEPALTTATDSVAVDTTIYQFADEAPRFPTRCEGYDTTATAKVECSDIAVLAYVNKRVGYPVEARNQGISGTAVISFLIERNGIISRAEILRDPGAGLGVAAARAVIEMAKEVRWRPAFREGKPVRFLYTLPIRFKLEEPKPYVLSDRDTIYTEFSKPVEFTGPSGSLVAYLTEQLTYPTSGEDSCRIGDLDVQLLVTSAGAVQVQDIIDYNDLGTDFTFEAIRVATRSRGQWSPAEYDGRPVTAAYDVALTFVPESAACASTIADYNDALGLINEAQVMAQDSNQVISALAKMDEAVIRFPRDGRFRIVRGQTRLDNNMLGGACEDLTLAKAISLVNWYDGVLPLLCKAMEE</sequence>
<evidence type="ECO:0000256" key="3">
    <source>
        <dbReference type="ARBA" id="ARBA00022448"/>
    </source>
</evidence>
<proteinExistence type="inferred from homology"/>
<evidence type="ECO:0000256" key="4">
    <source>
        <dbReference type="ARBA" id="ARBA00022475"/>
    </source>
</evidence>
<keyword evidence="8" id="KW-1133">Transmembrane helix</keyword>
<evidence type="ECO:0000313" key="12">
    <source>
        <dbReference type="EMBL" id="NJC26225.1"/>
    </source>
</evidence>
<keyword evidence="3" id="KW-0813">Transport</keyword>
<evidence type="ECO:0000256" key="5">
    <source>
        <dbReference type="ARBA" id="ARBA00022519"/>
    </source>
</evidence>
<evidence type="ECO:0000256" key="9">
    <source>
        <dbReference type="ARBA" id="ARBA00023136"/>
    </source>
</evidence>
<dbReference type="PANTHER" id="PTHR33446">
    <property type="entry name" value="PROTEIN TONB-RELATED"/>
    <property type="match status" value="1"/>
</dbReference>
<keyword evidence="13" id="KW-1185">Reference proteome</keyword>
<dbReference type="InterPro" id="IPR037682">
    <property type="entry name" value="TonB_C"/>
</dbReference>
<keyword evidence="9" id="KW-0472">Membrane</keyword>
<keyword evidence="10" id="KW-0732">Signal</keyword>
<name>A0ABX0XAY0_9BACT</name>
<reference evidence="12 13" key="1">
    <citation type="submission" date="2020-03" db="EMBL/GenBank/DDBJ databases">
        <title>Genomic Encyclopedia of Type Strains, Phase IV (KMG-IV): sequencing the most valuable type-strain genomes for metagenomic binning, comparative biology and taxonomic classification.</title>
        <authorList>
            <person name="Goeker M."/>
        </authorList>
    </citation>
    <scope>NUCLEOTIDE SEQUENCE [LARGE SCALE GENOMIC DNA]</scope>
    <source>
        <strain evidence="12 13">DSM 105096</strain>
    </source>
</reference>
<evidence type="ECO:0000256" key="7">
    <source>
        <dbReference type="ARBA" id="ARBA00022927"/>
    </source>
</evidence>
<evidence type="ECO:0000256" key="1">
    <source>
        <dbReference type="ARBA" id="ARBA00004383"/>
    </source>
</evidence>
<keyword evidence="7" id="KW-0653">Protein transport</keyword>
<dbReference type="PANTHER" id="PTHR33446:SF2">
    <property type="entry name" value="PROTEIN TONB"/>
    <property type="match status" value="1"/>
</dbReference>
<evidence type="ECO:0000259" key="11">
    <source>
        <dbReference type="PROSITE" id="PS52015"/>
    </source>
</evidence>
<dbReference type="Pfam" id="PF03544">
    <property type="entry name" value="TonB_C"/>
    <property type="match status" value="1"/>
</dbReference>
<evidence type="ECO:0000256" key="8">
    <source>
        <dbReference type="ARBA" id="ARBA00022989"/>
    </source>
</evidence>
<gene>
    <name evidence="12" type="ORF">GGR27_001724</name>
</gene>
<dbReference type="Gene3D" id="3.30.1150.10">
    <property type="match status" value="1"/>
</dbReference>
<dbReference type="InterPro" id="IPR051045">
    <property type="entry name" value="TonB-dependent_transducer"/>
</dbReference>
<protein>
    <submittedName>
        <fullName evidence="12">TonB family protein</fullName>
    </submittedName>
</protein>
<dbReference type="NCBIfam" id="TIGR01352">
    <property type="entry name" value="tonB_Cterm"/>
    <property type="match status" value="1"/>
</dbReference>
<comment type="caution">
    <text evidence="12">The sequence shown here is derived from an EMBL/GenBank/DDBJ whole genome shotgun (WGS) entry which is preliminary data.</text>
</comment>
<keyword evidence="6" id="KW-0812">Transmembrane</keyword>
<evidence type="ECO:0000256" key="10">
    <source>
        <dbReference type="SAM" id="SignalP"/>
    </source>
</evidence>
<keyword evidence="5" id="KW-0997">Cell inner membrane</keyword>
<evidence type="ECO:0000313" key="13">
    <source>
        <dbReference type="Proteomes" id="UP000770785"/>
    </source>
</evidence>
<dbReference type="RefSeq" id="WP_168036981.1">
    <property type="nucleotide sequence ID" value="NZ_JAATJH010000002.1"/>
</dbReference>
<dbReference type="Proteomes" id="UP000770785">
    <property type="component" value="Unassembled WGS sequence"/>
</dbReference>
<dbReference type="PROSITE" id="PS52015">
    <property type="entry name" value="TONB_CTD"/>
    <property type="match status" value="1"/>
</dbReference>
<keyword evidence="4" id="KW-1003">Cell membrane</keyword>
<dbReference type="InterPro" id="IPR006260">
    <property type="entry name" value="TonB/TolA_C"/>
</dbReference>
<evidence type="ECO:0000256" key="6">
    <source>
        <dbReference type="ARBA" id="ARBA00022692"/>
    </source>
</evidence>
<comment type="similarity">
    <text evidence="2">Belongs to the TonB family.</text>
</comment>
<feature type="domain" description="TonB C-terminal" evidence="11">
    <location>
        <begin position="63"/>
        <end position="162"/>
    </location>
</feature>
<feature type="signal peptide" evidence="10">
    <location>
        <begin position="1"/>
        <end position="19"/>
    </location>
</feature>
<feature type="chain" id="PRO_5046050018" evidence="10">
    <location>
        <begin position="20"/>
        <end position="371"/>
    </location>
</feature>
<evidence type="ECO:0000256" key="2">
    <source>
        <dbReference type="ARBA" id="ARBA00006555"/>
    </source>
</evidence>
<organism evidence="12 13">
    <name type="scientific">Neolewinella antarctica</name>
    <dbReference type="NCBI Taxonomy" id="442734"/>
    <lineage>
        <taxon>Bacteria</taxon>
        <taxon>Pseudomonadati</taxon>
        <taxon>Bacteroidota</taxon>
        <taxon>Saprospiria</taxon>
        <taxon>Saprospirales</taxon>
        <taxon>Lewinellaceae</taxon>
        <taxon>Neolewinella</taxon>
    </lineage>
</organism>
<dbReference type="EMBL" id="JAATJH010000002">
    <property type="protein sequence ID" value="NJC26225.1"/>
    <property type="molecule type" value="Genomic_DNA"/>
</dbReference>
<comment type="subcellular location">
    <subcellularLocation>
        <location evidence="1">Cell inner membrane</location>
        <topology evidence="1">Single-pass membrane protein</topology>
        <orientation evidence="1">Periplasmic side</orientation>
    </subcellularLocation>
</comment>
<accession>A0ABX0XAY0</accession>
<dbReference type="SUPFAM" id="SSF74653">
    <property type="entry name" value="TolA/TonB C-terminal domain"/>
    <property type="match status" value="1"/>
</dbReference>